<name>A0ABU0D472_9BACI</name>
<feature type="compositionally biased region" description="Basic and acidic residues" evidence="1">
    <location>
        <begin position="1"/>
        <end position="13"/>
    </location>
</feature>
<evidence type="ECO:0000313" key="2">
    <source>
        <dbReference type="EMBL" id="MDQ0343185.1"/>
    </source>
</evidence>
<dbReference type="RefSeq" id="WP_244681822.1">
    <property type="nucleotide sequence ID" value="NZ_JALIRM010000008.1"/>
</dbReference>
<evidence type="ECO:0000313" key="3">
    <source>
        <dbReference type="Proteomes" id="UP001232343"/>
    </source>
</evidence>
<keyword evidence="3" id="KW-1185">Reference proteome</keyword>
<comment type="caution">
    <text evidence="2">The sequence shown here is derived from an EMBL/GenBank/DDBJ whole genome shotgun (WGS) entry which is preliminary data.</text>
</comment>
<feature type="region of interest" description="Disordered" evidence="1">
    <location>
        <begin position="1"/>
        <end position="54"/>
    </location>
</feature>
<dbReference type="Proteomes" id="UP001232343">
    <property type="component" value="Unassembled WGS sequence"/>
</dbReference>
<evidence type="ECO:0008006" key="4">
    <source>
        <dbReference type="Google" id="ProtNLM"/>
    </source>
</evidence>
<protein>
    <recommendedName>
        <fullName evidence="4">DUF4025 domain-containing protein</fullName>
    </recommendedName>
</protein>
<accession>A0ABU0D472</accession>
<proteinExistence type="predicted"/>
<organism evidence="2 3">
    <name type="scientific">Lederbergia wuyishanensis</name>
    <dbReference type="NCBI Taxonomy" id="1347903"/>
    <lineage>
        <taxon>Bacteria</taxon>
        <taxon>Bacillati</taxon>
        <taxon>Bacillota</taxon>
        <taxon>Bacilli</taxon>
        <taxon>Bacillales</taxon>
        <taxon>Bacillaceae</taxon>
        <taxon>Lederbergia</taxon>
    </lineage>
</organism>
<evidence type="ECO:0000256" key="1">
    <source>
        <dbReference type="SAM" id="MobiDB-lite"/>
    </source>
</evidence>
<dbReference type="EMBL" id="JAUSUO010000004">
    <property type="protein sequence ID" value="MDQ0343185.1"/>
    <property type="molecule type" value="Genomic_DNA"/>
</dbReference>
<gene>
    <name evidence="2" type="ORF">J2S14_001999</name>
</gene>
<feature type="compositionally biased region" description="Polar residues" evidence="1">
    <location>
        <begin position="26"/>
        <end position="42"/>
    </location>
</feature>
<feature type="compositionally biased region" description="Basic and acidic residues" evidence="1">
    <location>
        <begin position="45"/>
        <end position="54"/>
    </location>
</feature>
<reference evidence="2 3" key="1">
    <citation type="submission" date="2023-07" db="EMBL/GenBank/DDBJ databases">
        <title>Genomic Encyclopedia of Type Strains, Phase IV (KMG-IV): sequencing the most valuable type-strain genomes for metagenomic binning, comparative biology and taxonomic classification.</title>
        <authorList>
            <person name="Goeker M."/>
        </authorList>
    </citation>
    <scope>NUCLEOTIDE SEQUENCE [LARGE SCALE GENOMIC DNA]</scope>
    <source>
        <strain evidence="2 3">DSM 27848</strain>
    </source>
</reference>
<sequence>MKKDRGQRNDDPKVAPGVDPDDSYGENATQSDVNKGEYTTVTRLVYDEYDHSEK</sequence>